<reference evidence="5" key="1">
    <citation type="submission" date="2016-10" db="EMBL/GenBank/DDBJ databases">
        <authorList>
            <person name="Varghese N."/>
            <person name="Submissions S."/>
        </authorList>
    </citation>
    <scope>NUCLEOTIDE SEQUENCE [LARGE SCALE GENOMIC DNA]</scope>
    <source>
        <strain evidence="5">UNC178MFTsu3.1</strain>
    </source>
</reference>
<dbReference type="Proteomes" id="UP000199477">
    <property type="component" value="Unassembled WGS sequence"/>
</dbReference>
<sequence length="148" mass="15662">MLARDIATHRVIQADAAQSLREAARIMYRHQVSCLVVVGSRGQEKVPVGMLAIRDVATAVLLEGKDPDATPMAAIMARPPVVAREDCTLAELIAILRGSGLRRLPVVDASGGLVGIVSADDVIAAMAELMEDLAHALIVDPQLDHAAR</sequence>
<organism evidence="4 5">
    <name type="scientific">Dyella marensis</name>
    <dbReference type="NCBI Taxonomy" id="500610"/>
    <lineage>
        <taxon>Bacteria</taxon>
        <taxon>Pseudomonadati</taxon>
        <taxon>Pseudomonadota</taxon>
        <taxon>Gammaproteobacteria</taxon>
        <taxon>Lysobacterales</taxon>
        <taxon>Rhodanobacteraceae</taxon>
        <taxon>Dyella</taxon>
    </lineage>
</organism>
<dbReference type="PROSITE" id="PS51371">
    <property type="entry name" value="CBS"/>
    <property type="match status" value="2"/>
</dbReference>
<dbReference type="InterPro" id="IPR000644">
    <property type="entry name" value="CBS_dom"/>
</dbReference>
<evidence type="ECO:0000313" key="4">
    <source>
        <dbReference type="EMBL" id="SFE00976.1"/>
    </source>
</evidence>
<dbReference type="InterPro" id="IPR051257">
    <property type="entry name" value="Diverse_CBS-Domain"/>
</dbReference>
<dbReference type="PANTHER" id="PTHR43080">
    <property type="entry name" value="CBS DOMAIN-CONTAINING PROTEIN CBSX3, MITOCHONDRIAL"/>
    <property type="match status" value="1"/>
</dbReference>
<gene>
    <name evidence="4" type="ORF">SAMN02799615_00082</name>
</gene>
<evidence type="ECO:0000259" key="3">
    <source>
        <dbReference type="PROSITE" id="PS51371"/>
    </source>
</evidence>
<feature type="domain" description="CBS" evidence="3">
    <location>
        <begin position="76"/>
        <end position="133"/>
    </location>
</feature>
<dbReference type="EMBL" id="FONH01000001">
    <property type="protein sequence ID" value="SFE00976.1"/>
    <property type="molecule type" value="Genomic_DNA"/>
</dbReference>
<dbReference type="STRING" id="500610.SAMN02799615_00082"/>
<dbReference type="PANTHER" id="PTHR43080:SF2">
    <property type="entry name" value="CBS DOMAIN-CONTAINING PROTEIN"/>
    <property type="match status" value="1"/>
</dbReference>
<name>A0A1I1X0S9_9GAMM</name>
<evidence type="ECO:0000313" key="5">
    <source>
        <dbReference type="Proteomes" id="UP000199477"/>
    </source>
</evidence>
<proteinExistence type="predicted"/>
<dbReference type="SMART" id="SM00116">
    <property type="entry name" value="CBS"/>
    <property type="match status" value="2"/>
</dbReference>
<dbReference type="SUPFAM" id="SSF54631">
    <property type="entry name" value="CBS-domain pair"/>
    <property type="match status" value="1"/>
</dbReference>
<dbReference type="InterPro" id="IPR046342">
    <property type="entry name" value="CBS_dom_sf"/>
</dbReference>
<accession>A0A1I1X0S9</accession>
<dbReference type="AlphaFoldDB" id="A0A1I1X0S9"/>
<dbReference type="RefSeq" id="WP_035322769.1">
    <property type="nucleotide sequence ID" value="NZ_FONH01000001.1"/>
</dbReference>
<dbReference type="Gene3D" id="3.10.580.10">
    <property type="entry name" value="CBS-domain"/>
    <property type="match status" value="1"/>
</dbReference>
<evidence type="ECO:0000256" key="1">
    <source>
        <dbReference type="ARBA" id="ARBA00023122"/>
    </source>
</evidence>
<keyword evidence="1 2" id="KW-0129">CBS domain</keyword>
<evidence type="ECO:0000256" key="2">
    <source>
        <dbReference type="PROSITE-ProRule" id="PRU00703"/>
    </source>
</evidence>
<keyword evidence="5" id="KW-1185">Reference proteome</keyword>
<protein>
    <submittedName>
        <fullName evidence="4">CBS domain-containing protein</fullName>
    </submittedName>
</protein>
<dbReference type="Pfam" id="PF00571">
    <property type="entry name" value="CBS"/>
    <property type="match status" value="2"/>
</dbReference>
<feature type="domain" description="CBS" evidence="3">
    <location>
        <begin position="7"/>
        <end position="67"/>
    </location>
</feature>